<feature type="domain" description="Pseudouridine synthase II N-terminal" evidence="7">
    <location>
        <begin position="134"/>
        <end position="266"/>
    </location>
</feature>
<dbReference type="InterPro" id="IPR014780">
    <property type="entry name" value="tRNA_psdUridine_synth_TruB"/>
</dbReference>
<comment type="caution">
    <text evidence="8">The sequence shown here is derived from an EMBL/GenBank/DDBJ whole genome shotgun (WGS) entry which is preliminary data.</text>
</comment>
<dbReference type="InterPro" id="IPR002501">
    <property type="entry name" value="PsdUridine_synth_N"/>
</dbReference>
<organism evidence="8 9">
    <name type="scientific">Tolypocladium capitatum</name>
    <dbReference type="NCBI Taxonomy" id="45235"/>
    <lineage>
        <taxon>Eukaryota</taxon>
        <taxon>Fungi</taxon>
        <taxon>Dikarya</taxon>
        <taxon>Ascomycota</taxon>
        <taxon>Pezizomycotina</taxon>
        <taxon>Sordariomycetes</taxon>
        <taxon>Hypocreomycetidae</taxon>
        <taxon>Hypocreales</taxon>
        <taxon>Ophiocordycipitaceae</taxon>
        <taxon>Tolypocladium</taxon>
    </lineage>
</organism>
<dbReference type="PANTHER" id="PTHR13767:SF2">
    <property type="entry name" value="PSEUDOURIDYLATE SYNTHASE TRUB1"/>
    <property type="match status" value="1"/>
</dbReference>
<evidence type="ECO:0000256" key="5">
    <source>
        <dbReference type="ARBA" id="ARBA00023235"/>
    </source>
</evidence>
<feature type="compositionally biased region" description="Basic and acidic residues" evidence="6">
    <location>
        <begin position="373"/>
        <end position="385"/>
    </location>
</feature>
<dbReference type="GO" id="GO:0160148">
    <property type="term" value="F:tRNA pseudouridine(55) synthase activity"/>
    <property type="evidence" value="ECO:0007669"/>
    <property type="project" value="UniProtKB-EC"/>
</dbReference>
<dbReference type="CDD" id="cd02867">
    <property type="entry name" value="PseudoU_synth_TruB_4"/>
    <property type="match status" value="1"/>
</dbReference>
<comment type="catalytic activity">
    <reaction evidence="1">
        <text>a uridine in mRNA = a pseudouridine in mRNA</text>
        <dbReference type="Rhea" id="RHEA:56644"/>
        <dbReference type="Rhea" id="RHEA-COMP:14658"/>
        <dbReference type="Rhea" id="RHEA-COMP:14659"/>
        <dbReference type="ChEBI" id="CHEBI:65314"/>
        <dbReference type="ChEBI" id="CHEBI:65315"/>
    </reaction>
</comment>
<dbReference type="STRING" id="45235.A0A2K3QBT7"/>
<dbReference type="InterPro" id="IPR020103">
    <property type="entry name" value="PsdUridine_synth_cat_dom_sf"/>
</dbReference>
<dbReference type="EC" id="5.4.99.25" evidence="3"/>
<keyword evidence="4" id="KW-0819">tRNA processing</keyword>
<name>A0A2K3QBT7_9HYPO</name>
<reference evidence="8 9" key="1">
    <citation type="submission" date="2017-08" db="EMBL/GenBank/DDBJ databases">
        <title>Harnessing the power of phylogenomics to disentangle the directionality and signatures of interkingdom host jumping in the parasitic fungal genus Tolypocladium.</title>
        <authorList>
            <person name="Quandt C.A."/>
            <person name="Patterson W."/>
            <person name="Spatafora J.W."/>
        </authorList>
    </citation>
    <scope>NUCLEOTIDE SEQUENCE [LARGE SCALE GENOMIC DNA]</scope>
    <source>
        <strain evidence="8 9">CBS 113982</strain>
    </source>
</reference>
<dbReference type="Proteomes" id="UP000236621">
    <property type="component" value="Unassembled WGS sequence"/>
</dbReference>
<dbReference type="HAMAP" id="MF_01080">
    <property type="entry name" value="TruB_bact"/>
    <property type="match status" value="1"/>
</dbReference>
<evidence type="ECO:0000313" key="8">
    <source>
        <dbReference type="EMBL" id="PNY24974.1"/>
    </source>
</evidence>
<sequence>ITIPRSPHGDLNFPREPSEHRQHQRQGQKQPSPSLPLLRPGHPRPRATFPNTWPNGTVRMRRAGTAVKMASDVVRDGVFAVNKPCGLSSAQVIRECQRHFNPSAFFKPMIDAELAKRHQESGGQFRRRRVEKKASQVKIGHGGTLDPLATGVLILGIGSATKLLPQFLDCTKTYETIVVFGANTDTYDRVGRLITKRPYEHITRDLVERELEKFKGKQIQIPPLYSALKMNGKPLYEYAREGKPIPREIEGRDVEALDVELLEWYEPGSHDHRWPTEEAEAAERNLAEQVWKVKKLQETGKKLTPEEKVEEDQAIAEHESFKRMFEERQDELIKDKPSKHRRSGTEPMMSGALGTLPQPAYSSRGSNLVPPSPDKDTPPPWKDDGPPACKIRLTVTSGYYVRSFCHDLGSKLESGGIMAELCRTRQSDFTVGGTNSLEFDELAKGEKVWGPQVASMLARWNGEPEGHWPGATAASSPAGSKQSPEMSPFKKNGQRCYSTEAKPQSDLPEKRKRSPAEDDGSPRKVAATAADDKATRPGLLAPKSGQGRSDDEKSWNGIED</sequence>
<feature type="compositionally biased region" description="Low complexity" evidence="6">
    <location>
        <begin position="469"/>
        <end position="480"/>
    </location>
</feature>
<protein>
    <recommendedName>
        <fullName evidence="3">tRNA pseudouridine(55) synthase</fullName>
        <ecNumber evidence="3">5.4.99.25</ecNumber>
    </recommendedName>
</protein>
<evidence type="ECO:0000313" key="9">
    <source>
        <dbReference type="Proteomes" id="UP000236621"/>
    </source>
</evidence>
<evidence type="ECO:0000256" key="3">
    <source>
        <dbReference type="ARBA" id="ARBA00012787"/>
    </source>
</evidence>
<feature type="region of interest" description="Disordered" evidence="6">
    <location>
        <begin position="327"/>
        <end position="386"/>
    </location>
</feature>
<dbReference type="GO" id="GO:0006400">
    <property type="term" value="P:tRNA modification"/>
    <property type="evidence" value="ECO:0007669"/>
    <property type="project" value="TreeGrafter"/>
</dbReference>
<keyword evidence="9" id="KW-1185">Reference proteome</keyword>
<feature type="non-terminal residue" evidence="8">
    <location>
        <position position="1"/>
    </location>
</feature>
<dbReference type="GO" id="GO:1990481">
    <property type="term" value="P:mRNA pseudouridine synthesis"/>
    <property type="evidence" value="ECO:0007669"/>
    <property type="project" value="TreeGrafter"/>
</dbReference>
<gene>
    <name evidence="8" type="ORF">TCAP_05089</name>
</gene>
<evidence type="ECO:0000256" key="1">
    <source>
        <dbReference type="ARBA" id="ARBA00001166"/>
    </source>
</evidence>
<feature type="region of interest" description="Disordered" evidence="6">
    <location>
        <begin position="1"/>
        <end position="56"/>
    </location>
</feature>
<dbReference type="GO" id="GO:0005634">
    <property type="term" value="C:nucleus"/>
    <property type="evidence" value="ECO:0007669"/>
    <property type="project" value="TreeGrafter"/>
</dbReference>
<feature type="compositionally biased region" description="Basic and acidic residues" evidence="6">
    <location>
        <begin position="327"/>
        <end position="336"/>
    </location>
</feature>
<comment type="similarity">
    <text evidence="2">Belongs to the pseudouridine synthase TruB family.</text>
</comment>
<evidence type="ECO:0000256" key="4">
    <source>
        <dbReference type="ARBA" id="ARBA00022694"/>
    </source>
</evidence>
<dbReference type="SUPFAM" id="SSF55120">
    <property type="entry name" value="Pseudouridine synthase"/>
    <property type="match status" value="1"/>
</dbReference>
<accession>A0A2K3QBT7</accession>
<evidence type="ECO:0000259" key="7">
    <source>
        <dbReference type="Pfam" id="PF01509"/>
    </source>
</evidence>
<dbReference type="Pfam" id="PF01509">
    <property type="entry name" value="TruB_N"/>
    <property type="match status" value="1"/>
</dbReference>
<feature type="region of interest" description="Disordered" evidence="6">
    <location>
        <begin position="461"/>
        <end position="560"/>
    </location>
</feature>
<feature type="compositionally biased region" description="Low complexity" evidence="6">
    <location>
        <begin position="31"/>
        <end position="40"/>
    </location>
</feature>
<evidence type="ECO:0000256" key="2">
    <source>
        <dbReference type="ARBA" id="ARBA00008999"/>
    </source>
</evidence>
<evidence type="ECO:0000256" key="6">
    <source>
        <dbReference type="SAM" id="MobiDB-lite"/>
    </source>
</evidence>
<dbReference type="PANTHER" id="PTHR13767">
    <property type="entry name" value="TRNA-PSEUDOURIDINE SYNTHASE"/>
    <property type="match status" value="1"/>
</dbReference>
<dbReference type="OrthoDB" id="9995526at2759"/>
<dbReference type="EMBL" id="NRSZ01000823">
    <property type="protein sequence ID" value="PNY24974.1"/>
    <property type="molecule type" value="Genomic_DNA"/>
</dbReference>
<proteinExistence type="inferred from homology"/>
<dbReference type="AlphaFoldDB" id="A0A2K3QBT7"/>
<dbReference type="Gene3D" id="3.30.2350.10">
    <property type="entry name" value="Pseudouridine synthase"/>
    <property type="match status" value="1"/>
</dbReference>
<keyword evidence="5" id="KW-0413">Isomerase</keyword>
<dbReference type="GO" id="GO:0003723">
    <property type="term" value="F:RNA binding"/>
    <property type="evidence" value="ECO:0007669"/>
    <property type="project" value="InterPro"/>
</dbReference>